<dbReference type="Pfam" id="PF00106">
    <property type="entry name" value="adh_short"/>
    <property type="match status" value="1"/>
</dbReference>
<dbReference type="InterPro" id="IPR036291">
    <property type="entry name" value="NAD(P)-bd_dom_sf"/>
</dbReference>
<dbReference type="InterPro" id="IPR010987">
    <property type="entry name" value="Glutathione-S-Trfase_C-like"/>
</dbReference>
<dbReference type="SUPFAM" id="SSF52833">
    <property type="entry name" value="Thioredoxin-like"/>
    <property type="match status" value="1"/>
</dbReference>
<dbReference type="InterPro" id="IPR036282">
    <property type="entry name" value="Glutathione-S-Trfase_C_sf"/>
</dbReference>
<feature type="domain" description="GST C-terminal" evidence="3">
    <location>
        <begin position="370"/>
        <end position="518"/>
    </location>
</feature>
<dbReference type="PROSITE" id="PS50405">
    <property type="entry name" value="GST_CTER"/>
    <property type="match status" value="1"/>
</dbReference>
<evidence type="ECO:0000256" key="2">
    <source>
        <dbReference type="ARBA" id="ARBA00023002"/>
    </source>
</evidence>
<organism evidence="4 5">
    <name type="scientific">Marasmius tenuissimus</name>
    <dbReference type="NCBI Taxonomy" id="585030"/>
    <lineage>
        <taxon>Eukaryota</taxon>
        <taxon>Fungi</taxon>
        <taxon>Dikarya</taxon>
        <taxon>Basidiomycota</taxon>
        <taxon>Agaricomycotina</taxon>
        <taxon>Agaricomycetes</taxon>
        <taxon>Agaricomycetidae</taxon>
        <taxon>Agaricales</taxon>
        <taxon>Marasmiineae</taxon>
        <taxon>Marasmiaceae</taxon>
        <taxon>Marasmius</taxon>
    </lineage>
</organism>
<evidence type="ECO:0000256" key="1">
    <source>
        <dbReference type="ARBA" id="ARBA00006484"/>
    </source>
</evidence>
<dbReference type="EMBL" id="JBBXMP010000008">
    <property type="protein sequence ID" value="KAL0070259.1"/>
    <property type="molecule type" value="Genomic_DNA"/>
</dbReference>
<comment type="caution">
    <text evidence="4">The sequence shown here is derived from an EMBL/GenBank/DDBJ whole genome shotgun (WGS) entry which is preliminary data.</text>
</comment>
<comment type="similarity">
    <text evidence="1">Belongs to the short-chain dehydrogenases/reductases (SDR) family.</text>
</comment>
<proteinExistence type="inferred from homology"/>
<dbReference type="CDD" id="cd05233">
    <property type="entry name" value="SDR_c"/>
    <property type="match status" value="1"/>
</dbReference>
<dbReference type="InterPro" id="IPR004045">
    <property type="entry name" value="Glutathione_S-Trfase_N"/>
</dbReference>
<accession>A0ABR3AA72</accession>
<evidence type="ECO:0000259" key="3">
    <source>
        <dbReference type="PROSITE" id="PS50405"/>
    </source>
</evidence>
<dbReference type="PANTHER" id="PTHR24321:SF8">
    <property type="entry name" value="ESTRADIOL 17-BETA-DEHYDROGENASE 8-RELATED"/>
    <property type="match status" value="1"/>
</dbReference>
<keyword evidence="5" id="KW-1185">Reference proteome</keyword>
<gene>
    <name evidence="4" type="ORF">AAF712_002751</name>
</gene>
<protein>
    <recommendedName>
        <fullName evidence="3">GST C-terminal domain-containing protein</fullName>
    </recommendedName>
</protein>
<dbReference type="PRINTS" id="PR00080">
    <property type="entry name" value="SDRFAMILY"/>
</dbReference>
<dbReference type="Proteomes" id="UP001437256">
    <property type="component" value="Unassembled WGS sequence"/>
</dbReference>
<dbReference type="Pfam" id="PF13561">
    <property type="entry name" value="adh_short_C2"/>
    <property type="match status" value="1"/>
</dbReference>
<dbReference type="Pfam" id="PF13409">
    <property type="entry name" value="GST_N_2"/>
    <property type="match status" value="1"/>
</dbReference>
<dbReference type="Gene3D" id="3.40.30.10">
    <property type="entry name" value="Glutaredoxin"/>
    <property type="match status" value="1"/>
</dbReference>
<evidence type="ECO:0000313" key="5">
    <source>
        <dbReference type="Proteomes" id="UP001437256"/>
    </source>
</evidence>
<dbReference type="Gene3D" id="3.40.50.720">
    <property type="entry name" value="NAD(P)-binding Rossmann-like Domain"/>
    <property type="match status" value="1"/>
</dbReference>
<keyword evidence="2" id="KW-0560">Oxidoreductase</keyword>
<dbReference type="InterPro" id="IPR036249">
    <property type="entry name" value="Thioredoxin-like_sf"/>
</dbReference>
<dbReference type="SUPFAM" id="SSF47616">
    <property type="entry name" value="GST C-terminal domain-like"/>
    <property type="match status" value="1"/>
</dbReference>
<dbReference type="PANTHER" id="PTHR24321">
    <property type="entry name" value="DEHYDROGENASES, SHORT CHAIN"/>
    <property type="match status" value="1"/>
</dbReference>
<dbReference type="InterPro" id="IPR002347">
    <property type="entry name" value="SDR_fam"/>
</dbReference>
<evidence type="ECO:0000313" key="4">
    <source>
        <dbReference type="EMBL" id="KAL0070259.1"/>
    </source>
</evidence>
<dbReference type="SUPFAM" id="SSF51735">
    <property type="entry name" value="NAD(P)-binding Rossmann-fold domains"/>
    <property type="match status" value="1"/>
</dbReference>
<dbReference type="Gene3D" id="1.20.1050.10">
    <property type="match status" value="1"/>
</dbReference>
<sequence length="563" mass="61430">MTSSTLPFRLDGDVAIVSGAGSALSGRSITFHFVQSAERNSGQVGNGRATAITLARQGAKVALLDYDLQAAEETKRMIDEEGGISQVIQCDVSDEDACRTAVEKTVELFGKVNILVNVVGIFGAPGNAIEVDLDGWDRVMKVNVKSMVMMSRFAIPEMIKQGGGSIVNLSSVSGLMGGTAGLLYSTSKGTIVQLTRTMAADHGSDRIRSVQFKHHFFSTAFTVSRVNCVAPGAVYTPMVQGPQGMSNETRKARAEASLLKIEGTAWDVAHAILYLASHEARYITGVVLPVDGGVMAGSNFKPGTIGNNEVDPYKKPQDLLEVSPKGLVPGLKFNNFTPPKALNESTVILEYLNDAGTTSNGRSLLPPVSNPYARALVRLQCDHISRSLVPAFYRYLQAQDPEAQIKGGKEFLDSIETLVSLFERTEKEVYLDHKSGAAGEGERQSLRAGLGLWVEDNQDLGMADVMAGPWLFRATNVLKHYRGFELPSGTKFNAYIKRLFENPAFKSTCSTEELYLDSYERYGDASHRRLLYVVIEDLMISRCSQIRLQSSKYKSSRECYQLG</sequence>
<name>A0ABR3AA72_9AGAR</name>
<reference evidence="4 5" key="1">
    <citation type="submission" date="2024-05" db="EMBL/GenBank/DDBJ databases">
        <title>A draft genome resource for the thread blight pathogen Marasmius tenuissimus strain MS-2.</title>
        <authorList>
            <person name="Yulfo-Soto G.E."/>
            <person name="Baruah I.K."/>
            <person name="Amoako-Attah I."/>
            <person name="Bukari Y."/>
            <person name="Meinhardt L.W."/>
            <person name="Bailey B.A."/>
            <person name="Cohen S.P."/>
        </authorList>
    </citation>
    <scope>NUCLEOTIDE SEQUENCE [LARGE SCALE GENOMIC DNA]</scope>
    <source>
        <strain evidence="4 5">MS-2</strain>
    </source>
</reference>
<dbReference type="PRINTS" id="PR00081">
    <property type="entry name" value="GDHRDH"/>
</dbReference>